<sequence length="879" mass="100302">MIAATESLRDTLKGIRKELRARFLDGETAGSLIREYTGQVDVLLRQLWRDSPLAENPNVALVAVGGYGRGELHPGSDIDLLFLFGKPADAQLREQVGDLLTHLWDVGLEVGHSARTLDECRIEAAADITVMTNLVERRLIAGPQALFHALDEYTGPERIWPDREFFQAKWAEQQARHHKFHDTAYNLEPNVKEGPGGMRDIHMIGWVIKRHFRAAAGMPAGEDAARGTLEELIGHGFLTESEYRTLQAGQNFLWDVRFALHVMAGRREDRLLFDYQRALAEEFGFQDENHNLAVEHFMRRYYCTIRELARLNEMLLKLFQEAILYADAPETIVPLGRRFRACNGFLEAVNDRVFRRYPFALMEMFLILQQHPELSGVRASTIRLVRDHRYLIDDTFRADIRARSLFLEILKQPAGITHALRRMHHYGVLGAYLPVFDAIVGQMQYDLFHVYTVDEHTLFVVGNLRAFAALEQSGKFALCARVFADVPKRELLYIAGLFHDIAKGRGGDHTKLGAEEALVFCREHGLSQYDSKLVGWLVENHLLLSMTVQRKDIHDPEVVNEFAAVVGDRVHLNYLYLLTVADIRGTNPNLWNDWKHSLLRDLYEGTLLALRRGLENPIDQAERIAENQQEAARILRHEGLFREDAKKQRIEALWQSAGDDYFLRYRPDEIAWHTRAITDGRGRVPPIVLAREGRAGMDVFVYTRDQSRLFLASTTALDRLGLTIHDARIISADNGMTFNSYVVLEASGEAPTGEDAKRRKAGIREALTRQLRALERPISPISRLPKRQLRHFTTDTVISFHIDEANRRTIMEVRTGDRPGLLSRIAEVLIECGVRLHKAKIATFGERVEDIFFITDKDDNQPLAEPARECLRGRILAVL</sequence>
<dbReference type="SUPFAM" id="SSF81301">
    <property type="entry name" value="Nucleotidyltransferase"/>
    <property type="match status" value="1"/>
</dbReference>
<dbReference type="PROSITE" id="PS51671">
    <property type="entry name" value="ACT"/>
    <property type="match status" value="2"/>
</dbReference>
<dbReference type="SMART" id="SM00471">
    <property type="entry name" value="HDc"/>
    <property type="match status" value="1"/>
</dbReference>
<dbReference type="EC" id="3.1.4.-" evidence="8"/>
<dbReference type="InterPro" id="IPR006674">
    <property type="entry name" value="HD_domain"/>
</dbReference>
<dbReference type="CDD" id="cd05401">
    <property type="entry name" value="NT_GlnE_GlnD_like"/>
    <property type="match status" value="1"/>
</dbReference>
<evidence type="ECO:0000256" key="6">
    <source>
        <dbReference type="ARBA" id="ARBA00023268"/>
    </source>
</evidence>
<keyword evidence="3" id="KW-0677">Repeat</keyword>
<dbReference type="InterPro" id="IPR002934">
    <property type="entry name" value="Polymerase_NTP_transf_dom"/>
</dbReference>
<feature type="region of interest" description="Uridylyltransferase" evidence="8">
    <location>
        <begin position="1"/>
        <end position="334"/>
    </location>
</feature>
<evidence type="ECO:0000313" key="11">
    <source>
        <dbReference type="EMBL" id="VFJ62238.1"/>
    </source>
</evidence>
<dbReference type="InterPro" id="IPR010043">
    <property type="entry name" value="UTase/UR"/>
</dbReference>
<evidence type="ECO:0000256" key="1">
    <source>
        <dbReference type="ARBA" id="ARBA00022679"/>
    </source>
</evidence>
<evidence type="ECO:0000259" key="9">
    <source>
        <dbReference type="PROSITE" id="PS51671"/>
    </source>
</evidence>
<dbReference type="NCBIfam" id="TIGR01693">
    <property type="entry name" value="UTase_glnD"/>
    <property type="match status" value="1"/>
</dbReference>
<keyword evidence="1 8" id="KW-0808">Transferase</keyword>
<keyword evidence="6 8" id="KW-0511">Multifunctional enzyme</keyword>
<dbReference type="PIRSF" id="PIRSF006288">
    <property type="entry name" value="PII_uridyltransf"/>
    <property type="match status" value="1"/>
</dbReference>
<evidence type="ECO:0000256" key="2">
    <source>
        <dbReference type="ARBA" id="ARBA00022695"/>
    </source>
</evidence>
<dbReference type="CDD" id="cd04899">
    <property type="entry name" value="ACT_ACR-UUR-like_2"/>
    <property type="match status" value="1"/>
</dbReference>
<dbReference type="Pfam" id="PF08335">
    <property type="entry name" value="GlnD_UR_UTase"/>
    <property type="match status" value="1"/>
</dbReference>
<dbReference type="Pfam" id="PF01909">
    <property type="entry name" value="NTP_transf_2"/>
    <property type="match status" value="1"/>
</dbReference>
<feature type="domain" description="HD" evidence="10">
    <location>
        <begin position="453"/>
        <end position="575"/>
    </location>
</feature>
<dbReference type="InterPro" id="IPR002912">
    <property type="entry name" value="ACT_dom"/>
</dbReference>
<dbReference type="InterPro" id="IPR043519">
    <property type="entry name" value="NT_sf"/>
</dbReference>
<feature type="domain" description="ACT" evidence="9">
    <location>
        <begin position="698"/>
        <end position="779"/>
    </location>
</feature>
<keyword evidence="2 8" id="KW-0548">Nucleotidyltransferase</keyword>
<comment type="domain">
    <text evidence="8">Has four distinct domains: an N-terminal nucleotidyltransferase (NT) domain responsible for UTase activity, a central HD domain that encodes UR activity, and two C-terminal ACT domains that seem to have a role in glutamine sensing.</text>
</comment>
<evidence type="ECO:0000256" key="4">
    <source>
        <dbReference type="ARBA" id="ARBA00022801"/>
    </source>
</evidence>
<reference evidence="11" key="1">
    <citation type="submission" date="2019-02" db="EMBL/GenBank/DDBJ databases">
        <authorList>
            <person name="Gruber-Vodicka R. H."/>
            <person name="Seah K. B. B."/>
        </authorList>
    </citation>
    <scope>NUCLEOTIDE SEQUENCE</scope>
    <source>
        <strain evidence="11">BECK_DK47</strain>
    </source>
</reference>
<keyword evidence="5 8" id="KW-0460">Magnesium</keyword>
<dbReference type="EC" id="2.7.7.59" evidence="8"/>
<accession>A0A450T6S2</accession>
<dbReference type="PROSITE" id="PS51831">
    <property type="entry name" value="HD"/>
    <property type="match status" value="1"/>
</dbReference>
<dbReference type="Gene3D" id="1.20.120.330">
    <property type="entry name" value="Nucleotidyltransferases domain 2"/>
    <property type="match status" value="1"/>
</dbReference>
<evidence type="ECO:0000256" key="5">
    <source>
        <dbReference type="ARBA" id="ARBA00022842"/>
    </source>
</evidence>
<protein>
    <recommendedName>
        <fullName evidence="8">Bifunctional uridylyltransferase/uridylyl-removing enzyme</fullName>
        <shortName evidence="8">UTase/UR</shortName>
    </recommendedName>
    <alternativeName>
        <fullName evidence="8">Bifunctional [protein-PII] modification enzyme</fullName>
    </alternativeName>
    <alternativeName>
        <fullName evidence="8">Bifunctional nitrogen sensor protein</fullName>
    </alternativeName>
    <domain>
        <recommendedName>
            <fullName evidence="8">[Protein-PII] uridylyltransferase</fullName>
            <shortName evidence="8">PII uridylyltransferase</shortName>
            <shortName evidence="8">UTase</shortName>
            <ecNumber evidence="8">2.7.7.59</ecNumber>
        </recommendedName>
    </domain>
    <domain>
        <recommendedName>
            <fullName evidence="8">[Protein-PII]-UMP uridylyl-removing enzyme</fullName>
            <shortName evidence="8">UR</shortName>
            <ecNumber evidence="8">3.1.4.-</ecNumber>
        </recommendedName>
    </domain>
</protein>
<comment type="catalytic activity">
    <reaction evidence="8">
        <text>[protein-PII]-uridylyl-L-tyrosine + H2O = [protein-PII]-L-tyrosine + UMP + H(+)</text>
        <dbReference type="Rhea" id="RHEA:48600"/>
        <dbReference type="Rhea" id="RHEA-COMP:12147"/>
        <dbReference type="Rhea" id="RHEA-COMP:12148"/>
        <dbReference type="ChEBI" id="CHEBI:15377"/>
        <dbReference type="ChEBI" id="CHEBI:15378"/>
        <dbReference type="ChEBI" id="CHEBI:46858"/>
        <dbReference type="ChEBI" id="CHEBI:57865"/>
        <dbReference type="ChEBI" id="CHEBI:90602"/>
    </reaction>
</comment>
<evidence type="ECO:0000256" key="8">
    <source>
        <dbReference type="HAMAP-Rule" id="MF_00277"/>
    </source>
</evidence>
<dbReference type="InterPro" id="IPR013546">
    <property type="entry name" value="PII_UdlTrfase/GS_AdlTrfase"/>
</dbReference>
<dbReference type="InterPro" id="IPR003607">
    <property type="entry name" value="HD/PDEase_dom"/>
</dbReference>
<dbReference type="Pfam" id="PF01966">
    <property type="entry name" value="HD"/>
    <property type="match status" value="1"/>
</dbReference>
<dbReference type="PANTHER" id="PTHR47320:SF1">
    <property type="entry name" value="BIFUNCTIONAL URIDYLYLTRANSFERASE_URIDYLYL-REMOVING ENZYME"/>
    <property type="match status" value="1"/>
</dbReference>
<dbReference type="GO" id="GO:0008893">
    <property type="term" value="F:guanosine-3',5'-bis(diphosphate) 3'-diphosphatase activity"/>
    <property type="evidence" value="ECO:0007669"/>
    <property type="project" value="UniProtKB-EC"/>
</dbReference>
<comment type="activity regulation">
    <text evidence="8">Uridylyltransferase (UTase) activity is inhibited by glutamine, while glutamine activates uridylyl-removing (UR) activity.</text>
</comment>
<comment type="catalytic activity">
    <reaction evidence="8">
        <text>[protein-PII]-L-tyrosine + UTP = [protein-PII]-uridylyl-L-tyrosine + diphosphate</text>
        <dbReference type="Rhea" id="RHEA:13673"/>
        <dbReference type="Rhea" id="RHEA-COMP:12147"/>
        <dbReference type="Rhea" id="RHEA-COMP:12148"/>
        <dbReference type="ChEBI" id="CHEBI:33019"/>
        <dbReference type="ChEBI" id="CHEBI:46398"/>
        <dbReference type="ChEBI" id="CHEBI:46858"/>
        <dbReference type="ChEBI" id="CHEBI:90602"/>
        <dbReference type="EC" id="2.7.7.59"/>
    </reaction>
</comment>
<feature type="domain" description="ACT" evidence="9">
    <location>
        <begin position="810"/>
        <end position="879"/>
    </location>
</feature>
<evidence type="ECO:0000259" key="10">
    <source>
        <dbReference type="PROSITE" id="PS51831"/>
    </source>
</evidence>
<dbReference type="GO" id="GO:0008773">
    <property type="term" value="F:[protein-PII] uridylyltransferase activity"/>
    <property type="evidence" value="ECO:0007669"/>
    <property type="project" value="UniProtKB-UniRule"/>
</dbReference>
<comment type="similarity">
    <text evidence="8">Belongs to the GlnD family.</text>
</comment>
<dbReference type="Gene3D" id="3.30.460.10">
    <property type="entry name" value="Beta Polymerase, domain 2"/>
    <property type="match status" value="1"/>
</dbReference>
<organism evidence="11">
    <name type="scientific">Candidatus Kentrum sp. DK</name>
    <dbReference type="NCBI Taxonomy" id="2126562"/>
    <lineage>
        <taxon>Bacteria</taxon>
        <taxon>Pseudomonadati</taxon>
        <taxon>Pseudomonadota</taxon>
        <taxon>Gammaproteobacteria</taxon>
        <taxon>Candidatus Kentrum</taxon>
    </lineage>
</organism>
<dbReference type="EMBL" id="CAADEX010000108">
    <property type="protein sequence ID" value="VFJ62238.1"/>
    <property type="molecule type" value="Genomic_DNA"/>
</dbReference>
<comment type="catalytic activity">
    <reaction evidence="7">
        <text>guanosine 3',5'-bis(diphosphate) + H2O = GDP + diphosphate + H(+)</text>
        <dbReference type="Rhea" id="RHEA:14253"/>
        <dbReference type="ChEBI" id="CHEBI:15377"/>
        <dbReference type="ChEBI" id="CHEBI:15378"/>
        <dbReference type="ChEBI" id="CHEBI:33019"/>
        <dbReference type="ChEBI" id="CHEBI:58189"/>
        <dbReference type="ChEBI" id="CHEBI:77828"/>
        <dbReference type="EC" id="3.1.7.2"/>
    </reaction>
</comment>
<evidence type="ECO:0000256" key="3">
    <source>
        <dbReference type="ARBA" id="ARBA00022737"/>
    </source>
</evidence>
<comment type="function">
    <text evidence="8">Modifies, by uridylylation and deuridylylation, the PII regulatory proteins (GlnB and homologs), in response to the nitrogen status of the cell that GlnD senses through the glutamine level. Under low glutamine levels, catalyzes the conversion of the PII proteins and UTP to PII-UMP and PPi, while under higher glutamine levels, GlnD hydrolyzes PII-UMP to PII and UMP (deuridylylation). Thus, controls uridylylation state and activity of the PII proteins, and plays an important role in the regulation of nitrogen metabolism.</text>
</comment>
<dbReference type="HAMAP" id="MF_00277">
    <property type="entry name" value="PII_uridylyl_transf"/>
    <property type="match status" value="1"/>
</dbReference>
<dbReference type="InterPro" id="IPR045865">
    <property type="entry name" value="ACT-like_dom_sf"/>
</dbReference>
<dbReference type="Gene3D" id="1.10.3210.10">
    <property type="entry name" value="Hypothetical protein af1432"/>
    <property type="match status" value="1"/>
</dbReference>
<comment type="cofactor">
    <cofactor evidence="8">
        <name>Mg(2+)</name>
        <dbReference type="ChEBI" id="CHEBI:18420"/>
    </cofactor>
</comment>
<name>A0A450T6S2_9GAMM</name>
<dbReference type="GO" id="GO:0008081">
    <property type="term" value="F:phosphoric diester hydrolase activity"/>
    <property type="evidence" value="ECO:0007669"/>
    <property type="project" value="UniProtKB-UniRule"/>
</dbReference>
<dbReference type="FunFam" id="1.10.3090.10:FF:000005">
    <property type="entry name" value="Bifunctional uridylyltransferase/uridylyl-removing enzyme"/>
    <property type="match status" value="1"/>
</dbReference>
<dbReference type="SUPFAM" id="SSF109604">
    <property type="entry name" value="HD-domain/PDEase-like"/>
    <property type="match status" value="1"/>
</dbReference>
<dbReference type="CDD" id="cd04900">
    <property type="entry name" value="ACT_UUR-like_1"/>
    <property type="match status" value="1"/>
</dbReference>
<dbReference type="SUPFAM" id="SSF81593">
    <property type="entry name" value="Nucleotidyltransferase substrate binding subunit/domain"/>
    <property type="match status" value="1"/>
</dbReference>
<dbReference type="CDD" id="cd00077">
    <property type="entry name" value="HDc"/>
    <property type="match status" value="1"/>
</dbReference>
<dbReference type="AlphaFoldDB" id="A0A450T6S2"/>
<evidence type="ECO:0000256" key="7">
    <source>
        <dbReference type="ARBA" id="ARBA00047968"/>
    </source>
</evidence>
<comment type="caution">
    <text evidence="8">Lacks conserved residue(s) required for the propagation of feature annotation.</text>
</comment>
<proteinExistence type="inferred from homology"/>
<dbReference type="SUPFAM" id="SSF55021">
    <property type="entry name" value="ACT-like"/>
    <property type="match status" value="1"/>
</dbReference>
<dbReference type="GO" id="GO:0006808">
    <property type="term" value="P:regulation of nitrogen utilization"/>
    <property type="evidence" value="ECO:0007669"/>
    <property type="project" value="UniProtKB-UniRule"/>
</dbReference>
<gene>
    <name evidence="8" type="primary">glnD</name>
    <name evidence="11" type="ORF">BECKDK2373B_GA0170837_110812</name>
</gene>
<dbReference type="PANTHER" id="PTHR47320">
    <property type="entry name" value="BIFUNCTIONAL URIDYLYLTRANSFERASE/URIDYLYL-REMOVING ENZYME"/>
    <property type="match status" value="1"/>
</dbReference>
<keyword evidence="4 8" id="KW-0378">Hydrolase</keyword>